<feature type="region of interest" description="Disordered" evidence="3">
    <location>
        <begin position="138"/>
        <end position="172"/>
    </location>
</feature>
<dbReference type="PANTHER" id="PTHR13153">
    <property type="entry name" value="CGTHBA PROTEIN -14 GENE PROTEIN"/>
    <property type="match status" value="1"/>
</dbReference>
<name>A0A9N8ZLI0_9GLOM</name>
<evidence type="ECO:0000256" key="1">
    <source>
        <dbReference type="ARBA" id="ARBA00010546"/>
    </source>
</evidence>
<comment type="similarity">
    <text evidence="1 2">Belongs to the NPR3 family.</text>
</comment>
<feature type="domain" description="GATOR1 complex protein NPRL3 C-terminal HTH" evidence="4">
    <location>
        <begin position="514"/>
        <end position="570"/>
    </location>
</feature>
<feature type="compositionally biased region" description="Basic and acidic residues" evidence="3">
    <location>
        <begin position="138"/>
        <end position="154"/>
    </location>
</feature>
<protein>
    <recommendedName>
        <fullName evidence="2">Nitrogen permease regulator 3</fullName>
    </recommendedName>
    <alternativeName>
        <fullName evidence="2">Required for meiotic nuclear division protein 11</fullName>
    </alternativeName>
</protein>
<dbReference type="Proteomes" id="UP000789572">
    <property type="component" value="Unassembled WGS sequence"/>
</dbReference>
<dbReference type="GO" id="GO:0038202">
    <property type="term" value="P:TORC1 signaling"/>
    <property type="evidence" value="ECO:0007669"/>
    <property type="project" value="TreeGrafter"/>
</dbReference>
<dbReference type="Pfam" id="PF03666">
    <property type="entry name" value="NPR3"/>
    <property type="match status" value="1"/>
</dbReference>
<dbReference type="EMBL" id="CAJVPJ010000238">
    <property type="protein sequence ID" value="CAG8499893.1"/>
    <property type="molecule type" value="Genomic_DNA"/>
</dbReference>
<dbReference type="GO" id="GO:0005774">
    <property type="term" value="C:vacuolar membrane"/>
    <property type="evidence" value="ECO:0007669"/>
    <property type="project" value="UniProtKB-SubCell"/>
</dbReference>
<organism evidence="5 6">
    <name type="scientific">Paraglomus occultum</name>
    <dbReference type="NCBI Taxonomy" id="144539"/>
    <lineage>
        <taxon>Eukaryota</taxon>
        <taxon>Fungi</taxon>
        <taxon>Fungi incertae sedis</taxon>
        <taxon>Mucoromycota</taxon>
        <taxon>Glomeromycotina</taxon>
        <taxon>Glomeromycetes</taxon>
        <taxon>Paraglomerales</taxon>
        <taxon>Paraglomeraceae</taxon>
        <taxon>Paraglomus</taxon>
    </lineage>
</organism>
<gene>
    <name evidence="5" type="ORF">POCULU_LOCUS2516</name>
</gene>
<evidence type="ECO:0000313" key="5">
    <source>
        <dbReference type="EMBL" id="CAG8499893.1"/>
    </source>
</evidence>
<evidence type="ECO:0000256" key="3">
    <source>
        <dbReference type="SAM" id="MobiDB-lite"/>
    </source>
</evidence>
<dbReference type="GO" id="GO:0034198">
    <property type="term" value="P:cellular response to amino acid starvation"/>
    <property type="evidence" value="ECO:0007669"/>
    <property type="project" value="TreeGrafter"/>
</dbReference>
<comment type="caution">
    <text evidence="5">The sequence shown here is derived from an EMBL/GenBank/DDBJ whole genome shotgun (WGS) entry which is preliminary data.</text>
</comment>
<dbReference type="AlphaFoldDB" id="A0A9N8ZLI0"/>
<feature type="non-terminal residue" evidence="5">
    <location>
        <position position="1"/>
    </location>
</feature>
<comment type="function">
    <text evidence="2">Mediates inactivation of the TORC1 complex in response to amino acid starvation. Required for meiotic nuclear division.</text>
</comment>
<reference evidence="5" key="1">
    <citation type="submission" date="2021-06" db="EMBL/GenBank/DDBJ databases">
        <authorList>
            <person name="Kallberg Y."/>
            <person name="Tangrot J."/>
            <person name="Rosling A."/>
        </authorList>
    </citation>
    <scope>NUCLEOTIDE SEQUENCE</scope>
    <source>
        <strain evidence="5">IA702</strain>
    </source>
</reference>
<dbReference type="GO" id="GO:1990130">
    <property type="term" value="C:GATOR1 complex"/>
    <property type="evidence" value="ECO:0007669"/>
    <property type="project" value="TreeGrafter"/>
</dbReference>
<dbReference type="PANTHER" id="PTHR13153:SF5">
    <property type="entry name" value="GATOR COMPLEX PROTEIN NPRL3"/>
    <property type="match status" value="1"/>
</dbReference>
<dbReference type="GO" id="GO:0010508">
    <property type="term" value="P:positive regulation of autophagy"/>
    <property type="evidence" value="ECO:0007669"/>
    <property type="project" value="TreeGrafter"/>
</dbReference>
<keyword evidence="2" id="KW-0732">Signal</keyword>
<dbReference type="InterPro" id="IPR056603">
    <property type="entry name" value="HTH_NPRL3"/>
</dbReference>
<feature type="compositionally biased region" description="Acidic residues" evidence="3">
    <location>
        <begin position="39"/>
        <end position="48"/>
    </location>
</feature>
<dbReference type="OrthoDB" id="18648at2759"/>
<proteinExistence type="inferred from homology"/>
<dbReference type="InterPro" id="IPR005365">
    <property type="entry name" value="Npr3"/>
</dbReference>
<keyword evidence="2" id="KW-0469">Meiosis</keyword>
<comment type="subcellular location">
    <subcellularLocation>
        <location evidence="2">Vacuole membrane</location>
        <topology evidence="2">Peripheral membrane protein</topology>
    </subcellularLocation>
</comment>
<accession>A0A9N8ZLI0</accession>
<sequence length="574" mass="65435">MTSLCAILLVTKSSGGHGRFIFNYPKDPQRKHEIIDYTTGDEESDTETINENIPGDDTDKRSILSRMESDADDFDPIPSRKRVDGASRNDDGDEILLGFKKSYLADLLLPKSDSIKDFQLTVDGMTFLGQPISFTKAEQRSRDIDLREDKKKDDDENVMDSQDIDQPVGTKVPSTAKPANRLTHFHLVFVLEPPELELTQHVDKMFKHVIAKITAALYYEQDRCDYVRQQADLIMQLKDAARLDKSADELMQITLKKSTLARTIADVYDAISMDSTAHALVNDYIDITLQIPSFSPDQDDSRQDLYDYTQFPVITPHKTLLLLEDPQDILKAMPLDANPTLVQLIQVITPTQRLGDLISLLDCSLAQIYRIVAHLIYWRKAKLIDVISTKNIYVTSPTADLRSLNALTADFSQHCPNLDLITLLSELNTPAPSKLEDIIPTTFKEQKTIYFDAIAYLLRKGLIVQLHAYILVMVPPYVHMGCTREEYERKLREGSYDHSKIISTPIAPPEQASDAERNWLNNMTAKKPEEIRSLFDRLTQYFNGHHYLEEILLRENISRKDLRLVTDQFEALNA</sequence>
<keyword evidence="6" id="KW-1185">Reference proteome</keyword>
<dbReference type="GO" id="GO:0051321">
    <property type="term" value="P:meiotic cell cycle"/>
    <property type="evidence" value="ECO:0007669"/>
    <property type="project" value="UniProtKB-UniRule"/>
</dbReference>
<evidence type="ECO:0000313" key="6">
    <source>
        <dbReference type="Proteomes" id="UP000789572"/>
    </source>
</evidence>
<evidence type="ECO:0000259" key="4">
    <source>
        <dbReference type="Pfam" id="PF24064"/>
    </source>
</evidence>
<dbReference type="GO" id="GO:1904262">
    <property type="term" value="P:negative regulation of TORC1 signaling"/>
    <property type="evidence" value="ECO:0007669"/>
    <property type="project" value="TreeGrafter"/>
</dbReference>
<feature type="region of interest" description="Disordered" evidence="3">
    <location>
        <begin position="37"/>
        <end position="88"/>
    </location>
</feature>
<evidence type="ECO:0000256" key="2">
    <source>
        <dbReference type="RuleBase" id="RU368069"/>
    </source>
</evidence>
<dbReference type="Pfam" id="PF24064">
    <property type="entry name" value="HTH_NPRL3"/>
    <property type="match status" value="1"/>
</dbReference>